<evidence type="ECO:0000313" key="2">
    <source>
        <dbReference type="EMBL" id="KAJ3834595.1"/>
    </source>
</evidence>
<feature type="compositionally biased region" description="Low complexity" evidence="1">
    <location>
        <begin position="112"/>
        <end position="127"/>
    </location>
</feature>
<sequence>MGYMYSPLRIESFFVVFYPLTQVSSSRAGLFASTSSIDTSLYLVSSRLVLLHSNSTIMVKIKTLAPGILVVLASSLLQTSLVTSVLALPVQSDHGQPEKVAVDGKLAAAVTRSAQSTQSTQTTAAAAPLPTGTGSSHPGLSRRCSRSNALKPQTKVKRHKPDSVKNYLQYHGIYKMPFLVDASEDYIEVMIAGIQNSAVFEQVKTGGMSDRVKAMHDKALERIEEWRLQPKCEDDDDDDAFYYEDKDVMDDDIPRLRVCWWWDQLVFRSRCSQASEDELVPRYAPDGSLHEDYLVVQGLHNTHSESLTSIHTDTHTNTHSESHTKTNPHTDSRGVQSTHVGSGHSDSTAKPQVGSEMDMEDMTMDSDIDLDDLDQDHDDDPMSNIVVSSISKKGYKGMIKAIRLAAKNTRGLKEAERKKALERCAEWERDPDDPQEKERVLWWYDVLVHKGHYARKFEYRKHNVRGSLTYWDHQAREGKHKGKGKATR</sequence>
<feature type="compositionally biased region" description="Basic and acidic residues" evidence="1">
    <location>
        <begin position="312"/>
        <end position="332"/>
    </location>
</feature>
<feature type="region of interest" description="Disordered" evidence="1">
    <location>
        <begin position="312"/>
        <end position="355"/>
    </location>
</feature>
<proteinExistence type="predicted"/>
<name>A0AA38P1S4_9AGAR</name>
<dbReference type="EMBL" id="MU806510">
    <property type="protein sequence ID" value="KAJ3834595.1"/>
    <property type="molecule type" value="Genomic_DNA"/>
</dbReference>
<organism evidence="2 3">
    <name type="scientific">Lentinula raphanica</name>
    <dbReference type="NCBI Taxonomy" id="153919"/>
    <lineage>
        <taxon>Eukaryota</taxon>
        <taxon>Fungi</taxon>
        <taxon>Dikarya</taxon>
        <taxon>Basidiomycota</taxon>
        <taxon>Agaricomycotina</taxon>
        <taxon>Agaricomycetes</taxon>
        <taxon>Agaricomycetidae</taxon>
        <taxon>Agaricales</taxon>
        <taxon>Marasmiineae</taxon>
        <taxon>Omphalotaceae</taxon>
        <taxon>Lentinula</taxon>
    </lineage>
</organism>
<reference evidence="2" key="1">
    <citation type="submission" date="2022-08" db="EMBL/GenBank/DDBJ databases">
        <authorList>
            <consortium name="DOE Joint Genome Institute"/>
            <person name="Min B."/>
            <person name="Riley R."/>
            <person name="Sierra-Patev S."/>
            <person name="Naranjo-Ortiz M."/>
            <person name="Looney B."/>
            <person name="Konkel Z."/>
            <person name="Slot J.C."/>
            <person name="Sakamoto Y."/>
            <person name="Steenwyk J.L."/>
            <person name="Rokas A."/>
            <person name="Carro J."/>
            <person name="Camarero S."/>
            <person name="Ferreira P."/>
            <person name="Molpeceres G."/>
            <person name="Ruiz-Duenas F.J."/>
            <person name="Serrano A."/>
            <person name="Henrissat B."/>
            <person name="Drula E."/>
            <person name="Hughes K.W."/>
            <person name="Mata J.L."/>
            <person name="Ishikawa N.K."/>
            <person name="Vargas-Isla R."/>
            <person name="Ushijima S."/>
            <person name="Smith C.A."/>
            <person name="Ahrendt S."/>
            <person name="Andreopoulos W."/>
            <person name="He G."/>
            <person name="Labutti K."/>
            <person name="Lipzen A."/>
            <person name="Ng V."/>
            <person name="Sandor L."/>
            <person name="Barry K."/>
            <person name="Martinez A.T."/>
            <person name="Xiao Y."/>
            <person name="Gibbons J.G."/>
            <person name="Terashima K."/>
            <person name="Hibbett D.S."/>
            <person name="Grigoriev I.V."/>
        </authorList>
    </citation>
    <scope>NUCLEOTIDE SEQUENCE</scope>
    <source>
        <strain evidence="2">TFB9207</strain>
    </source>
</reference>
<evidence type="ECO:0000256" key="1">
    <source>
        <dbReference type="SAM" id="MobiDB-lite"/>
    </source>
</evidence>
<gene>
    <name evidence="2" type="ORF">F5878DRAFT_630120</name>
</gene>
<comment type="caution">
    <text evidence="2">The sequence shown here is derived from an EMBL/GenBank/DDBJ whole genome shotgun (WGS) entry which is preliminary data.</text>
</comment>
<dbReference type="AlphaFoldDB" id="A0AA38P1S4"/>
<feature type="compositionally biased region" description="Polar residues" evidence="1">
    <location>
        <begin position="333"/>
        <end position="350"/>
    </location>
</feature>
<dbReference type="Proteomes" id="UP001163846">
    <property type="component" value="Unassembled WGS sequence"/>
</dbReference>
<feature type="region of interest" description="Disordered" evidence="1">
    <location>
        <begin position="112"/>
        <end position="161"/>
    </location>
</feature>
<keyword evidence="3" id="KW-1185">Reference proteome</keyword>
<accession>A0AA38P1S4</accession>
<protein>
    <submittedName>
        <fullName evidence="2">Uncharacterized protein</fullName>
    </submittedName>
</protein>
<evidence type="ECO:0000313" key="3">
    <source>
        <dbReference type="Proteomes" id="UP001163846"/>
    </source>
</evidence>